<reference evidence="3" key="1">
    <citation type="journal article" date="2019" name="Int. J. Syst. Evol. Microbiol.">
        <title>The Global Catalogue of Microorganisms (GCM) 10K type strain sequencing project: providing services to taxonomists for standard genome sequencing and annotation.</title>
        <authorList>
            <consortium name="The Broad Institute Genomics Platform"/>
            <consortium name="The Broad Institute Genome Sequencing Center for Infectious Disease"/>
            <person name="Wu L."/>
            <person name="Ma J."/>
        </authorList>
    </citation>
    <scope>NUCLEOTIDE SEQUENCE [LARGE SCALE GENOMIC DNA]</scope>
    <source>
        <strain evidence="3">CGMCC 1.15111</strain>
    </source>
</reference>
<feature type="chain" id="PRO_5045629874" evidence="1">
    <location>
        <begin position="19"/>
        <end position="991"/>
    </location>
</feature>
<proteinExistence type="predicted"/>
<keyword evidence="3" id="KW-1185">Reference proteome</keyword>
<comment type="caution">
    <text evidence="2">The sequence shown here is derived from an EMBL/GenBank/DDBJ whole genome shotgun (WGS) entry which is preliminary data.</text>
</comment>
<dbReference type="EMBL" id="BNAG01000001">
    <property type="protein sequence ID" value="GHE50703.1"/>
    <property type="molecule type" value="Genomic_DNA"/>
</dbReference>
<accession>A0ABQ3I3G4</accession>
<gene>
    <name evidence="2" type="ORF">GCM10011340_00820</name>
</gene>
<protein>
    <submittedName>
        <fullName evidence="2">Uncharacterized protein</fullName>
    </submittedName>
</protein>
<dbReference type="Proteomes" id="UP000658258">
    <property type="component" value="Unassembled WGS sequence"/>
</dbReference>
<dbReference type="Gene3D" id="2.180.10.10">
    <property type="entry name" value="RHS repeat-associated core"/>
    <property type="match status" value="1"/>
</dbReference>
<name>A0ABQ3I3G4_9BACT</name>
<keyword evidence="1" id="KW-0732">Signal</keyword>
<evidence type="ECO:0000313" key="3">
    <source>
        <dbReference type="Proteomes" id="UP000658258"/>
    </source>
</evidence>
<sequence>MKAFITSCLWLLATLGIAQDLQVPTLESKGINGKVKAIEWHTYQFVNDKGLTYVKKDVESYDESGRLTTISSHLIANNQTYKYVYTVDKKGLLTEIKVVNPANNLALQTTSYEYKKSLVTKTTQVQGPNTVERNYTYNKDNHLIAVEVIQNGTQQLTEYYEVDQEGRRTKLSRKLPNQAEVEVISTYTYETDNDRLITREKRNTDQGVFEITKYTDKSLNRDVREETKKVSTAQQGFKRQLFEDDSLGNWIKGEVIDDQFGRSALILRKIIYADGSETGRTQMESPLDDRGQFMRKYSQMQLVVNGRVVSQGYVHDIPNSKDRLTYVASEKAWYLLKDYDATSNMTSWGEAQIITNTPKAILYSEGFSGAIELYQEGKKLTSGTSTFTDYTKYEVGSSAIAYLRADINKSLVVQHANKLGGKVGVAELLDNHYYWGKATDSTYVLTGYGRSISVERQLEDSNGHKLVFDQVGSGFYWYYLPDFRKNFDNGQKGDVFPAVYLSKPIEEIKENNLLSIDFSNFLFDKLANGNYRIKTWKGDVVTNISSKPVKTPDNELIVYYPLTQQYLRMDGYYALENGKEHLNRKITPLLEGSPYGYYLHNEGKSIVFYKPGVRFTSYQFNSHKLDNNKRKYGALLYDSLTNASYSMNYDLEQPEVMGPMSRLPYTQGNVYLLKLEASRWVIFEKGAKVSDYDFSVLTEDDKEVVHFYKDEKNKVQAYRFPDFDTAEPGQFIYAYNLGADEVRKQLTELSIDPDLTPKSDEAELGNLRFSKSDGQFYMTNANGIYIQSRLGWFDSFGTAHLITYDTVDHFLYRLEDYQLSETIEKGKVEVLISNEQNGVIRWGKNKALLAIAGQLQTDVNREYITVNGQDPVWKELIYDQSSGETYKFEYKNDSAFKILPIEKLPKNADAAYLIKVSDNSFDLVVKGDRIKDDGARSYNHNGDILRFFTPPGGKLSAYRFKGFSNAGYLDVIAAEIIPSAEVNVLLQQVGN</sequence>
<feature type="signal peptide" evidence="1">
    <location>
        <begin position="1"/>
        <end position="18"/>
    </location>
</feature>
<evidence type="ECO:0000256" key="1">
    <source>
        <dbReference type="SAM" id="SignalP"/>
    </source>
</evidence>
<organism evidence="2 3">
    <name type="scientific">Roseivirga thermotolerans</name>
    <dbReference type="NCBI Taxonomy" id="1758176"/>
    <lineage>
        <taxon>Bacteria</taxon>
        <taxon>Pseudomonadati</taxon>
        <taxon>Bacteroidota</taxon>
        <taxon>Cytophagia</taxon>
        <taxon>Cytophagales</taxon>
        <taxon>Roseivirgaceae</taxon>
        <taxon>Roseivirga</taxon>
    </lineage>
</organism>
<evidence type="ECO:0000313" key="2">
    <source>
        <dbReference type="EMBL" id="GHE50703.1"/>
    </source>
</evidence>
<dbReference type="RefSeq" id="WP_189628213.1">
    <property type="nucleotide sequence ID" value="NZ_BNAG01000001.1"/>
</dbReference>